<keyword evidence="2" id="KW-1185">Reference proteome</keyword>
<dbReference type="Proteomes" id="UP000828941">
    <property type="component" value="Chromosome 9"/>
</dbReference>
<sequence length="85" mass="9586">MQRPGTPLYTVKAYLPVIESFGLSSTLWASTSSQAFPQLIFDHWEMMSSDPINPGSPAGKLVAEIRRRKGLEEQMKPLSEYEDKL</sequence>
<comment type="caution">
    <text evidence="1">The sequence shown here is derived from an EMBL/GenBank/DDBJ whole genome shotgun (WGS) entry which is preliminary data.</text>
</comment>
<proteinExistence type="predicted"/>
<organism evidence="1 2">
    <name type="scientific">Bauhinia variegata</name>
    <name type="common">Purple orchid tree</name>
    <name type="synonym">Phanera variegata</name>
    <dbReference type="NCBI Taxonomy" id="167791"/>
    <lineage>
        <taxon>Eukaryota</taxon>
        <taxon>Viridiplantae</taxon>
        <taxon>Streptophyta</taxon>
        <taxon>Embryophyta</taxon>
        <taxon>Tracheophyta</taxon>
        <taxon>Spermatophyta</taxon>
        <taxon>Magnoliopsida</taxon>
        <taxon>eudicotyledons</taxon>
        <taxon>Gunneridae</taxon>
        <taxon>Pentapetalae</taxon>
        <taxon>rosids</taxon>
        <taxon>fabids</taxon>
        <taxon>Fabales</taxon>
        <taxon>Fabaceae</taxon>
        <taxon>Cercidoideae</taxon>
        <taxon>Cercideae</taxon>
        <taxon>Bauhiniinae</taxon>
        <taxon>Bauhinia</taxon>
    </lineage>
</organism>
<name>A0ACB9MJN7_BAUVA</name>
<gene>
    <name evidence="1" type="ORF">L6164_022807</name>
</gene>
<reference evidence="1 2" key="1">
    <citation type="journal article" date="2022" name="DNA Res.">
        <title>Chromosomal-level genome assembly of the orchid tree Bauhinia variegata (Leguminosae; Cercidoideae) supports the allotetraploid origin hypothesis of Bauhinia.</title>
        <authorList>
            <person name="Zhong Y."/>
            <person name="Chen Y."/>
            <person name="Zheng D."/>
            <person name="Pang J."/>
            <person name="Liu Y."/>
            <person name="Luo S."/>
            <person name="Meng S."/>
            <person name="Qian L."/>
            <person name="Wei D."/>
            <person name="Dai S."/>
            <person name="Zhou R."/>
        </authorList>
    </citation>
    <scope>NUCLEOTIDE SEQUENCE [LARGE SCALE GENOMIC DNA]</scope>
    <source>
        <strain evidence="1">BV-YZ2020</strain>
    </source>
</reference>
<evidence type="ECO:0000313" key="1">
    <source>
        <dbReference type="EMBL" id="KAI4323180.1"/>
    </source>
</evidence>
<dbReference type="EMBL" id="CM039434">
    <property type="protein sequence ID" value="KAI4323180.1"/>
    <property type="molecule type" value="Genomic_DNA"/>
</dbReference>
<evidence type="ECO:0000313" key="2">
    <source>
        <dbReference type="Proteomes" id="UP000828941"/>
    </source>
</evidence>
<protein>
    <submittedName>
        <fullName evidence="1">Uncharacterized protein</fullName>
    </submittedName>
</protein>
<accession>A0ACB9MJN7</accession>